<dbReference type="RefSeq" id="WP_185382197.1">
    <property type="nucleotide sequence ID" value="NZ_JAAROV010000002.1"/>
</dbReference>
<protein>
    <recommendedName>
        <fullName evidence="3">LXG domain-containing protein</fullName>
    </recommendedName>
</protein>
<organism evidence="1 2">
    <name type="scientific">Listeria booriae</name>
    <dbReference type="NCBI Taxonomy" id="1552123"/>
    <lineage>
        <taxon>Bacteria</taxon>
        <taxon>Bacillati</taxon>
        <taxon>Bacillota</taxon>
        <taxon>Bacilli</taxon>
        <taxon>Bacillales</taxon>
        <taxon>Listeriaceae</taxon>
        <taxon>Listeria</taxon>
    </lineage>
</organism>
<dbReference type="EMBL" id="JAAROV010000002">
    <property type="protein sequence ID" value="MBC1316535.1"/>
    <property type="molecule type" value="Genomic_DNA"/>
</dbReference>
<accession>A0A841Y2N6</accession>
<dbReference type="Proteomes" id="UP000543379">
    <property type="component" value="Unassembled WGS sequence"/>
</dbReference>
<evidence type="ECO:0008006" key="3">
    <source>
        <dbReference type="Google" id="ProtNLM"/>
    </source>
</evidence>
<proteinExistence type="predicted"/>
<sequence>MAGKSHDFSQASIDQLATIVNDVEDDGQWGWVDGMGDWTISIPELKEGEQSFQNHYQAVIDKHNIGAKDFDTILKDVESVDKEYESHYTSILCNLLAFNDKLKNISQLITPSVVTLSQTDMAAVMAVLGGKEVNYLYDRCMESDQFWQDILCKDASEISDEEYAALALLYATIDKEKLDEFLKLCMNKTEDVDYTLVQEFMGPSAGQLNEDHSKWEPDIEKMNRIMANLQGMRDNSVLLLQYVDSESNNSLYRELKNYSNDIMQRMTLLSVVRDTESFHGAYKGTEPDIEVMNQKDGSIVLGFKEYRNIGSPVSATFTNFADSSITISGTQNGNMIDISVLQESRVAFANHFGAPSLVGATTDFTVDQASGLAIDGLSAAAGEALERSGKIGLSKAIGCVPFIGDVISAGLDYYTDTQEHQANITFIEGQLSGIENAQIYSNFDCVASLVTLDTADTEGSTIYIEVGQETHERVRKVNEACGTNFTVADIVQDPQKVINKVIELRDSGLGDAFDEAIAKK</sequence>
<dbReference type="AlphaFoldDB" id="A0A841Y2N6"/>
<evidence type="ECO:0000313" key="1">
    <source>
        <dbReference type="EMBL" id="MBC1316535.1"/>
    </source>
</evidence>
<gene>
    <name evidence="1" type="ORF">HB811_07105</name>
</gene>
<comment type="caution">
    <text evidence="1">The sequence shown here is derived from an EMBL/GenBank/DDBJ whole genome shotgun (WGS) entry which is preliminary data.</text>
</comment>
<reference evidence="1 2" key="1">
    <citation type="submission" date="2020-03" db="EMBL/GenBank/DDBJ databases">
        <title>Soil Listeria distribution.</title>
        <authorList>
            <person name="Liao J."/>
            <person name="Wiedmann M."/>
        </authorList>
    </citation>
    <scope>NUCLEOTIDE SEQUENCE [LARGE SCALE GENOMIC DNA]</scope>
    <source>
        <strain evidence="1 2">FSL L7-1816</strain>
    </source>
</reference>
<name>A0A841Y2N6_9LIST</name>
<evidence type="ECO:0000313" key="2">
    <source>
        <dbReference type="Proteomes" id="UP000543379"/>
    </source>
</evidence>